<name>X1I409_9ZZZZ</name>
<dbReference type="Gene3D" id="3.20.20.140">
    <property type="entry name" value="Metal-dependent hydrolases"/>
    <property type="match status" value="1"/>
</dbReference>
<proteinExistence type="predicted"/>
<evidence type="ECO:0000259" key="1">
    <source>
        <dbReference type="Pfam" id="PF00962"/>
    </source>
</evidence>
<accession>X1I409</accession>
<dbReference type="Pfam" id="PF00962">
    <property type="entry name" value="A_deaminase"/>
    <property type="match status" value="1"/>
</dbReference>
<gene>
    <name evidence="2" type="ORF">S03H2_27326</name>
</gene>
<organism evidence="2">
    <name type="scientific">marine sediment metagenome</name>
    <dbReference type="NCBI Taxonomy" id="412755"/>
    <lineage>
        <taxon>unclassified sequences</taxon>
        <taxon>metagenomes</taxon>
        <taxon>ecological metagenomes</taxon>
    </lineage>
</organism>
<dbReference type="AlphaFoldDB" id="X1I409"/>
<evidence type="ECO:0000313" key="2">
    <source>
        <dbReference type="EMBL" id="GAH60834.1"/>
    </source>
</evidence>
<dbReference type="GO" id="GO:0019239">
    <property type="term" value="F:deaminase activity"/>
    <property type="evidence" value="ECO:0007669"/>
    <property type="project" value="InterPro"/>
</dbReference>
<sequence>MTLVLYVQIYNISTNYQNIIFLTSLPIDFPQFIEAWSWKNQFLREYEDFTYIAELTARDMADQNIRYAELFFSPSLFARYGLDVQELTHAVRKGLSRVPEIEIALIT</sequence>
<dbReference type="InterPro" id="IPR032466">
    <property type="entry name" value="Metal_Hydrolase"/>
</dbReference>
<dbReference type="InterPro" id="IPR001365">
    <property type="entry name" value="A_deaminase_dom"/>
</dbReference>
<dbReference type="SUPFAM" id="SSF51556">
    <property type="entry name" value="Metallo-dependent hydrolases"/>
    <property type="match status" value="1"/>
</dbReference>
<dbReference type="EMBL" id="BARU01016444">
    <property type="protein sequence ID" value="GAH60834.1"/>
    <property type="molecule type" value="Genomic_DNA"/>
</dbReference>
<feature type="domain" description="Adenosine deaminase" evidence="1">
    <location>
        <begin position="18"/>
        <end position="96"/>
    </location>
</feature>
<reference evidence="2" key="1">
    <citation type="journal article" date="2014" name="Front. Microbiol.">
        <title>High frequency of phylogenetically diverse reductive dehalogenase-homologous genes in deep subseafloor sedimentary metagenomes.</title>
        <authorList>
            <person name="Kawai M."/>
            <person name="Futagami T."/>
            <person name="Toyoda A."/>
            <person name="Takaki Y."/>
            <person name="Nishi S."/>
            <person name="Hori S."/>
            <person name="Arai W."/>
            <person name="Tsubouchi T."/>
            <person name="Morono Y."/>
            <person name="Uchiyama I."/>
            <person name="Ito T."/>
            <person name="Fujiyama A."/>
            <person name="Inagaki F."/>
            <person name="Takami H."/>
        </authorList>
    </citation>
    <scope>NUCLEOTIDE SEQUENCE</scope>
    <source>
        <strain evidence="2">Expedition CK06-06</strain>
    </source>
</reference>
<comment type="caution">
    <text evidence="2">The sequence shown here is derived from an EMBL/GenBank/DDBJ whole genome shotgun (WGS) entry which is preliminary data.</text>
</comment>
<protein>
    <recommendedName>
        <fullName evidence="1">Adenosine deaminase domain-containing protein</fullName>
    </recommendedName>
</protein>